<evidence type="ECO:0000313" key="3">
    <source>
        <dbReference type="EMBL" id="QIW11680.1"/>
    </source>
</evidence>
<dbReference type="InterPro" id="IPR016181">
    <property type="entry name" value="Acyl_CoA_acyltransferase"/>
</dbReference>
<gene>
    <name evidence="2" type="ORF">CDH04_03045</name>
    <name evidence="3" type="ORF">FZC43_03045</name>
</gene>
<organism evidence="2 4">
    <name type="scientific">Francisella adeliensis</name>
    <dbReference type="NCBI Taxonomy" id="2007306"/>
    <lineage>
        <taxon>Bacteria</taxon>
        <taxon>Pseudomonadati</taxon>
        <taxon>Pseudomonadota</taxon>
        <taxon>Gammaproteobacteria</taxon>
        <taxon>Thiotrichales</taxon>
        <taxon>Francisellaceae</taxon>
        <taxon>Francisella</taxon>
    </lineage>
</organism>
<proteinExistence type="predicted"/>
<dbReference type="Proteomes" id="UP000681131">
    <property type="component" value="Chromosome"/>
</dbReference>
<reference evidence="3 5" key="2">
    <citation type="submission" date="2019-08" db="EMBL/GenBank/DDBJ databases">
        <title>Complete genome sequences of Francisella adeliensis (FSC1325 and FSC1326).</title>
        <authorList>
            <person name="Ohrman C."/>
            <person name="Uneklint I."/>
            <person name="Vallesi A."/>
            <person name="Karlsson L."/>
            <person name="Sjodin A."/>
        </authorList>
    </citation>
    <scope>NUCLEOTIDE SEQUENCE [LARGE SCALE GENOMIC DNA]</scope>
    <source>
        <strain evidence="3 5">FSC1325</strain>
    </source>
</reference>
<dbReference type="PROSITE" id="PS51186">
    <property type="entry name" value="GNAT"/>
    <property type="match status" value="1"/>
</dbReference>
<protein>
    <submittedName>
        <fullName evidence="2 3">N-acetyltransferase</fullName>
    </submittedName>
</protein>
<sequence length="170" mass="19433">MSIKIREEIYSDRDYTYGLLRECFEGDTEEKLVKLFHQDNQELISLVAEVDSEIIGQIILSKMTAEDDSSLSIYGLAPMCVSPKYQKQGVGTKLIEKAIQEAKASNIDAIFVLGHPSYYPRFGFKLTNLYQIKCEYDVPADVFMVLDISNKLVKLENQTVYYAEEFGKVF</sequence>
<dbReference type="OrthoDB" id="9797178at2"/>
<dbReference type="GO" id="GO:0016747">
    <property type="term" value="F:acyltransferase activity, transferring groups other than amino-acyl groups"/>
    <property type="evidence" value="ECO:0007669"/>
    <property type="project" value="InterPro"/>
</dbReference>
<dbReference type="AlphaFoldDB" id="A0A2Z4XY85"/>
<accession>A0A2Z4XY85</accession>
<dbReference type="KEGG" id="fad:CDH04_03045"/>
<dbReference type="InterPro" id="IPR000182">
    <property type="entry name" value="GNAT_dom"/>
</dbReference>
<dbReference type="Gene3D" id="3.40.630.30">
    <property type="match status" value="1"/>
</dbReference>
<dbReference type="EMBL" id="CP043424">
    <property type="protein sequence ID" value="QIW11680.1"/>
    <property type="molecule type" value="Genomic_DNA"/>
</dbReference>
<dbReference type="Proteomes" id="UP000251120">
    <property type="component" value="Chromosome"/>
</dbReference>
<reference evidence="2 4" key="1">
    <citation type="submission" date="2017-06" db="EMBL/GenBank/DDBJ databases">
        <title>Complete genome of Francisella adeliensis.</title>
        <authorList>
            <person name="Vallesi A."/>
            <person name="Sjodin A."/>
        </authorList>
    </citation>
    <scope>NUCLEOTIDE SEQUENCE [LARGE SCALE GENOMIC DNA]</scope>
    <source>
        <strain evidence="2 4">FDC440</strain>
    </source>
</reference>
<evidence type="ECO:0000313" key="4">
    <source>
        <dbReference type="Proteomes" id="UP000251120"/>
    </source>
</evidence>
<keyword evidence="5" id="KW-1185">Reference proteome</keyword>
<dbReference type="EMBL" id="CP021781">
    <property type="protein sequence ID" value="AXA33452.1"/>
    <property type="molecule type" value="Genomic_DNA"/>
</dbReference>
<dbReference type="Pfam" id="PF00583">
    <property type="entry name" value="Acetyltransf_1"/>
    <property type="match status" value="1"/>
</dbReference>
<feature type="domain" description="N-acetyltransferase" evidence="1">
    <location>
        <begin position="3"/>
        <end position="149"/>
    </location>
</feature>
<evidence type="ECO:0000313" key="5">
    <source>
        <dbReference type="Proteomes" id="UP000681131"/>
    </source>
</evidence>
<evidence type="ECO:0000259" key="1">
    <source>
        <dbReference type="PROSITE" id="PS51186"/>
    </source>
</evidence>
<keyword evidence="2" id="KW-0808">Transferase</keyword>
<dbReference type="SUPFAM" id="SSF55729">
    <property type="entry name" value="Acyl-CoA N-acyltransferases (Nat)"/>
    <property type="match status" value="1"/>
</dbReference>
<name>A0A2Z4XY85_9GAMM</name>
<dbReference type="CDD" id="cd04301">
    <property type="entry name" value="NAT_SF"/>
    <property type="match status" value="1"/>
</dbReference>
<dbReference type="RefSeq" id="WP_112869625.1">
    <property type="nucleotide sequence ID" value="NZ_CP021781.1"/>
</dbReference>
<evidence type="ECO:0000313" key="2">
    <source>
        <dbReference type="EMBL" id="AXA33452.1"/>
    </source>
</evidence>